<protein>
    <recommendedName>
        <fullName evidence="5">DUF5780 domain-containing protein</fullName>
    </recommendedName>
</protein>
<gene>
    <name evidence="3" type="ORF">SAMN04487884_14912</name>
</gene>
<dbReference type="PROSITE" id="PS51257">
    <property type="entry name" value="PROKAR_LIPOPROTEIN"/>
    <property type="match status" value="1"/>
</dbReference>
<feature type="signal peptide" evidence="2">
    <location>
        <begin position="1"/>
        <end position="19"/>
    </location>
</feature>
<feature type="region of interest" description="Disordered" evidence="1">
    <location>
        <begin position="30"/>
        <end position="83"/>
    </location>
</feature>
<name>A0A1H9XAE3_BUTFI</name>
<evidence type="ECO:0008006" key="5">
    <source>
        <dbReference type="Google" id="ProtNLM"/>
    </source>
</evidence>
<dbReference type="EMBL" id="FOGJ01000049">
    <property type="protein sequence ID" value="SES42603.1"/>
    <property type="molecule type" value="Genomic_DNA"/>
</dbReference>
<keyword evidence="2" id="KW-0732">Signal</keyword>
<organism evidence="3 4">
    <name type="scientific">Butyrivibrio fibrisolvens</name>
    <dbReference type="NCBI Taxonomy" id="831"/>
    <lineage>
        <taxon>Bacteria</taxon>
        <taxon>Bacillati</taxon>
        <taxon>Bacillota</taxon>
        <taxon>Clostridia</taxon>
        <taxon>Lachnospirales</taxon>
        <taxon>Lachnospiraceae</taxon>
        <taxon>Butyrivibrio</taxon>
    </lineage>
</organism>
<proteinExistence type="predicted"/>
<evidence type="ECO:0000313" key="3">
    <source>
        <dbReference type="EMBL" id="SES42603.1"/>
    </source>
</evidence>
<accession>A0A1H9XAE3</accession>
<dbReference type="AlphaFoldDB" id="A0A1H9XAE3"/>
<dbReference type="OrthoDB" id="2002940at2"/>
<reference evidence="3 4" key="1">
    <citation type="submission" date="2016-10" db="EMBL/GenBank/DDBJ databases">
        <authorList>
            <person name="de Groot N.N."/>
        </authorList>
    </citation>
    <scope>NUCLEOTIDE SEQUENCE [LARGE SCALE GENOMIC DNA]</scope>
    <source>
        <strain evidence="3 4">AR40</strain>
    </source>
</reference>
<feature type="compositionally biased region" description="Acidic residues" evidence="1">
    <location>
        <begin position="59"/>
        <end position="83"/>
    </location>
</feature>
<dbReference type="RefSeq" id="WP_074759073.1">
    <property type="nucleotide sequence ID" value="NZ_FOGJ01000049.1"/>
</dbReference>
<evidence type="ECO:0000313" key="4">
    <source>
        <dbReference type="Proteomes" id="UP000182584"/>
    </source>
</evidence>
<feature type="chain" id="PRO_5039493813" description="DUF5780 domain-containing protein" evidence="2">
    <location>
        <begin position="20"/>
        <end position="247"/>
    </location>
</feature>
<dbReference type="Proteomes" id="UP000182584">
    <property type="component" value="Unassembled WGS sequence"/>
</dbReference>
<evidence type="ECO:0000256" key="1">
    <source>
        <dbReference type="SAM" id="MobiDB-lite"/>
    </source>
</evidence>
<feature type="compositionally biased region" description="Basic and acidic residues" evidence="1">
    <location>
        <begin position="42"/>
        <end position="58"/>
    </location>
</feature>
<sequence>MKRKIAVACILALTLTGCGNINLSLNADSTKAASQDDTDVNDDNKSSDNSSDEKAENTDKEDETKEEAETSEETEDKAEEEAEEEIINALNSYDNLINGDETFTDLYSLEEETFEEFCESISEAGEPEIKRVTYVDLDGQNGKELILDLGTNAGVYLILSNIDGKYYGNMTTTRCFEELQNDGTYRGSGGAGDSYYMRATISTESYTEEYIAEYHDGVFTVDGEEVDDYEGWLSENFSDPAYWWEKN</sequence>
<evidence type="ECO:0000256" key="2">
    <source>
        <dbReference type="SAM" id="SignalP"/>
    </source>
</evidence>